<reference evidence="3" key="1">
    <citation type="submission" date="2020-08" db="EMBL/GenBank/DDBJ databases">
        <title>Genome public.</title>
        <authorList>
            <person name="Liu C."/>
            <person name="Sun Q."/>
        </authorList>
    </citation>
    <scope>NUCLEOTIDE SEQUENCE</scope>
    <source>
        <strain evidence="3">NSJ-31</strain>
    </source>
</reference>
<dbReference type="EMBL" id="JACRST010000008">
    <property type="protein sequence ID" value="MBC8546712.1"/>
    <property type="molecule type" value="Genomic_DNA"/>
</dbReference>
<dbReference type="InterPro" id="IPR003731">
    <property type="entry name" value="Di-Nase_FeMo-co_biosynth"/>
</dbReference>
<dbReference type="InterPro" id="IPR036105">
    <property type="entry name" value="DiNase_FeMo-co_biosyn_sf"/>
</dbReference>
<evidence type="ECO:0000313" key="4">
    <source>
        <dbReference type="Proteomes" id="UP000653127"/>
    </source>
</evidence>
<comment type="caution">
    <text evidence="3">The sequence shown here is derived from an EMBL/GenBank/DDBJ whole genome shotgun (WGS) entry which is preliminary data.</text>
</comment>
<proteinExistence type="inferred from homology"/>
<gene>
    <name evidence="3" type="ORF">H8711_07160</name>
</gene>
<dbReference type="PANTHER" id="PTHR37478:SF2">
    <property type="entry name" value="UPF0251 PROTEIN TK0562"/>
    <property type="match status" value="1"/>
</dbReference>
<dbReference type="InterPro" id="IPR036388">
    <property type="entry name" value="WH-like_DNA-bd_sf"/>
</dbReference>
<dbReference type="Gene3D" id="1.10.10.10">
    <property type="entry name" value="Winged helix-like DNA-binding domain superfamily/Winged helix DNA-binding domain"/>
    <property type="match status" value="1"/>
</dbReference>
<dbReference type="InterPro" id="IPR002852">
    <property type="entry name" value="UPF0251"/>
</dbReference>
<accession>A0A926E051</accession>
<dbReference type="Gene3D" id="3.30.420.130">
    <property type="entry name" value="Dinitrogenase iron-molybdenum cofactor biosynthesis domain"/>
    <property type="match status" value="1"/>
</dbReference>
<dbReference type="Pfam" id="PF02001">
    <property type="entry name" value="DUF134"/>
    <property type="match status" value="1"/>
</dbReference>
<name>A0A926E051_9FIRM</name>
<dbReference type="AlphaFoldDB" id="A0A926E051"/>
<dbReference type="Pfam" id="PF02579">
    <property type="entry name" value="Nitro_FeMo-Co"/>
    <property type="match status" value="1"/>
</dbReference>
<dbReference type="InterPro" id="IPR013324">
    <property type="entry name" value="RNA_pol_sigma_r3/r4-like"/>
</dbReference>
<protein>
    <submittedName>
        <fullName evidence="3">DUF134 domain-containing protein</fullName>
    </submittedName>
</protein>
<feature type="domain" description="Dinitrogenase iron-molybdenum cofactor biosynthesis" evidence="2">
    <location>
        <begin position="135"/>
        <end position="222"/>
    </location>
</feature>
<dbReference type="RefSeq" id="WP_249282791.1">
    <property type="nucleotide sequence ID" value="NZ_JACRST010000008.1"/>
</dbReference>
<organism evidence="3 4">
    <name type="scientific">Ligaoa zhengdingensis</name>
    <dbReference type="NCBI Taxonomy" id="2763658"/>
    <lineage>
        <taxon>Bacteria</taxon>
        <taxon>Bacillati</taxon>
        <taxon>Bacillota</taxon>
        <taxon>Clostridia</taxon>
        <taxon>Eubacteriales</taxon>
        <taxon>Oscillospiraceae</taxon>
        <taxon>Ligaoa</taxon>
    </lineage>
</organism>
<comment type="similarity">
    <text evidence="1">Belongs to the UPF0251 family.</text>
</comment>
<evidence type="ECO:0000259" key="2">
    <source>
        <dbReference type="Pfam" id="PF02579"/>
    </source>
</evidence>
<dbReference type="SUPFAM" id="SSF53146">
    <property type="entry name" value="Nitrogenase accessory factor-like"/>
    <property type="match status" value="1"/>
</dbReference>
<keyword evidence="4" id="KW-1185">Reference proteome</keyword>
<evidence type="ECO:0000313" key="3">
    <source>
        <dbReference type="EMBL" id="MBC8546712.1"/>
    </source>
</evidence>
<dbReference type="SUPFAM" id="SSF88659">
    <property type="entry name" value="Sigma3 and sigma4 domains of RNA polymerase sigma factors"/>
    <property type="match status" value="1"/>
</dbReference>
<dbReference type="Proteomes" id="UP000653127">
    <property type="component" value="Unassembled WGS sequence"/>
</dbReference>
<dbReference type="PANTHER" id="PTHR37478">
    <property type="match status" value="1"/>
</dbReference>
<sequence length="259" mass="27869">MPRPPRCRRICGVPQVDTFCPNGCENTEPILLTLDEYEVIRLVDLEQQTHEQCAAQMDISRSTVQEIYEVARRKIAACLVHGKPLHIIGGNYRICGGQEAAHCGRCCRMQRANTEKSNKKCKGDSIMKIAVTYENGQIFQHFGHTEQFKLYEAADGKITHAEVVDTNGSGHGALAGFLMQHGVDTLICGGIGGGAQAALAEAGIKLYGGVSGDADAAVSALLSGNLGYDPNVHCDHHDHEHGEDGHTCGEHGCGNHSCH</sequence>
<evidence type="ECO:0000256" key="1">
    <source>
        <dbReference type="ARBA" id="ARBA00009350"/>
    </source>
</evidence>